<feature type="non-terminal residue" evidence="2">
    <location>
        <position position="1"/>
    </location>
</feature>
<gene>
    <name evidence="2" type="ORF">g.1405</name>
</gene>
<evidence type="ECO:0000256" key="1">
    <source>
        <dbReference type="SAM" id="SignalP"/>
    </source>
</evidence>
<protein>
    <submittedName>
        <fullName evidence="2">Uncharacterized protein</fullName>
    </submittedName>
</protein>
<proteinExistence type="predicted"/>
<accession>A0A1B6D3W0</accession>
<dbReference type="AlphaFoldDB" id="A0A1B6D3W0"/>
<name>A0A1B6D3W0_9HEMI</name>
<sequence length="277" mass="31744">FHIVFVYLLGESVLCLCWLFNVKPGEFVCTPLNFLCTYSDECCIGVCYLRTYLKYIKIRQCTLGNKIISFPKEEELNYMGTREMQKLVHDRSTEKGHVKGEIEEQYDKEFNNERLNIYKPVTISLATESPAIDEATPVCADCEQKEQQGVLRVDKTSPMYGGPLNFTGNFSMPLDNVHQKFLTPCEDCEKNKQAVTEKTSLLFGYTINPATQSFKIDATKYNLTVSELTDFKRFSDLQFLQPTVQTTPVPDHVKASEIKESIENFIKNGEKENDIIF</sequence>
<organism evidence="2">
    <name type="scientific">Clastoptera arizonana</name>
    <name type="common">Arizona spittle bug</name>
    <dbReference type="NCBI Taxonomy" id="38151"/>
    <lineage>
        <taxon>Eukaryota</taxon>
        <taxon>Metazoa</taxon>
        <taxon>Ecdysozoa</taxon>
        <taxon>Arthropoda</taxon>
        <taxon>Hexapoda</taxon>
        <taxon>Insecta</taxon>
        <taxon>Pterygota</taxon>
        <taxon>Neoptera</taxon>
        <taxon>Paraneoptera</taxon>
        <taxon>Hemiptera</taxon>
        <taxon>Auchenorrhyncha</taxon>
        <taxon>Cercopoidea</taxon>
        <taxon>Clastopteridae</taxon>
        <taxon>Clastoptera</taxon>
    </lineage>
</organism>
<feature type="signal peptide" evidence="1">
    <location>
        <begin position="1"/>
        <end position="17"/>
    </location>
</feature>
<feature type="chain" id="PRO_5008580923" evidence="1">
    <location>
        <begin position="18"/>
        <end position="277"/>
    </location>
</feature>
<keyword evidence="1" id="KW-0732">Signal</keyword>
<evidence type="ECO:0000313" key="2">
    <source>
        <dbReference type="EMBL" id="JAS20265.1"/>
    </source>
</evidence>
<reference evidence="2" key="1">
    <citation type="submission" date="2015-12" db="EMBL/GenBank/DDBJ databases">
        <title>De novo transcriptome assembly of four potential Pierce s Disease insect vectors from Arizona vineyards.</title>
        <authorList>
            <person name="Tassone E.E."/>
        </authorList>
    </citation>
    <scope>NUCLEOTIDE SEQUENCE</scope>
</reference>
<dbReference type="EMBL" id="GEDC01017033">
    <property type="protein sequence ID" value="JAS20265.1"/>
    <property type="molecule type" value="Transcribed_RNA"/>
</dbReference>